<dbReference type="CDD" id="cd19433">
    <property type="entry name" value="lipocalin_CpcS-CpeS"/>
    <property type="match status" value="1"/>
</dbReference>
<proteinExistence type="inferred from homology"/>
<dbReference type="GO" id="GO:0017006">
    <property type="term" value="P:protein-tetrapyrrole linkage"/>
    <property type="evidence" value="ECO:0007669"/>
    <property type="project" value="UniProtKB-UniRule"/>
</dbReference>
<dbReference type="Pfam" id="PF09367">
    <property type="entry name" value="CpeS"/>
    <property type="match status" value="1"/>
</dbReference>
<evidence type="ECO:0000256" key="3">
    <source>
        <dbReference type="HAMAP-Rule" id="MF_01459"/>
    </source>
</evidence>
<organism evidence="5">
    <name type="scientific">Leptolyngbya sp. NK1-12</name>
    <dbReference type="NCBI Taxonomy" id="2547451"/>
    <lineage>
        <taxon>Bacteria</taxon>
        <taxon>Bacillati</taxon>
        <taxon>Cyanobacteriota</taxon>
        <taxon>Cyanophyceae</taxon>
        <taxon>Leptolyngbyales</taxon>
        <taxon>Leptolyngbyaceae</taxon>
        <taxon>Leptolyngbya group</taxon>
        <taxon>Leptolyngbya</taxon>
    </lineage>
</organism>
<protein>
    <recommendedName>
        <fullName evidence="3">Chromophore lyase CpcS/CpeS</fullName>
        <ecNumber evidence="3">4.-.-.-</ecNumber>
    </recommendedName>
</protein>
<reference evidence="5" key="1">
    <citation type="submission" date="2020-05" db="EMBL/GenBank/DDBJ databases">
        <authorList>
            <person name="Zhu T."/>
            <person name="Keshari N."/>
            <person name="Lu X."/>
        </authorList>
    </citation>
    <scope>NUCLEOTIDE SEQUENCE</scope>
    <source>
        <strain evidence="5">NK1-12</strain>
    </source>
</reference>
<evidence type="ECO:0000313" key="5">
    <source>
        <dbReference type="EMBL" id="WNZ27878.1"/>
    </source>
</evidence>
<dbReference type="GO" id="GO:0016829">
    <property type="term" value="F:lyase activity"/>
    <property type="evidence" value="ECO:0007669"/>
    <property type="project" value="UniProtKB-KW"/>
</dbReference>
<comment type="function">
    <text evidence="3">Covalently attaches a chromophore to Cys residue(s) of phycobiliproteins.</text>
</comment>
<evidence type="ECO:0000256" key="2">
    <source>
        <dbReference type="ARBA" id="ARBA00023239"/>
    </source>
</evidence>
<dbReference type="EC" id="4.-.-.-" evidence="3"/>
<evidence type="ECO:0000313" key="4">
    <source>
        <dbReference type="EMBL" id="WNZ26909.1"/>
    </source>
</evidence>
<accession>A0AA96WLI6</accession>
<dbReference type="RefSeq" id="WP_316436397.1">
    <property type="nucleotide sequence ID" value="NZ_CP053587.1"/>
</dbReference>
<dbReference type="InterPro" id="IPR012674">
    <property type="entry name" value="Calycin"/>
</dbReference>
<dbReference type="EMBL" id="CP053587">
    <property type="protein sequence ID" value="WNZ27878.1"/>
    <property type="molecule type" value="Genomic_DNA"/>
</dbReference>
<dbReference type="AlphaFoldDB" id="A0AA96WLI6"/>
<gene>
    <name evidence="3" type="primary">cpcS</name>
    <name evidence="4" type="ORF">HJG54_28700</name>
    <name evidence="5" type="ORF">HJG54_34200</name>
</gene>
<comment type="similarity">
    <text evidence="1 3">Belongs to the CpcS/CpeS biliprotein lyase family.</text>
</comment>
<dbReference type="Gene3D" id="2.40.128.20">
    <property type="match status" value="1"/>
</dbReference>
<dbReference type="EMBL" id="CP053587">
    <property type="protein sequence ID" value="WNZ26909.1"/>
    <property type="molecule type" value="Genomic_DNA"/>
</dbReference>
<sequence length="193" mass="21511">MNAIEFFHHSAGHWRSLRTTHHLAFRRTEAGESEIVVEPLAADDPQVVAICQLHQVDPATAIGGAYVRWDGSMAWDRSEDDTHTGSTVFALVPEDASQRSGQLLRERGYAEIVPVVGQFQMDEADGLILITDYDTMSSIERFWFASPNLRLRTSTVKRFGGFSTATFCTEVRTEAALSPDENAPAEYFSLLGW</sequence>
<keyword evidence="2 3" id="KW-0456">Lyase</keyword>
<name>A0AA96WLI6_9CYAN</name>
<dbReference type="HAMAP" id="MF_01459">
    <property type="entry name" value="Chrphore_lyase_CpxS"/>
    <property type="match status" value="1"/>
</dbReference>
<evidence type="ECO:0000256" key="1">
    <source>
        <dbReference type="ARBA" id="ARBA00010681"/>
    </source>
</evidence>
<dbReference type="InterPro" id="IPR018536">
    <property type="entry name" value="CpcS/CpeS"/>
</dbReference>